<sequence length="127" mass="14699">MTSRSATRSMFVCHIVTYRTEPPCIVPLLKSLCPASQTHVSLSYFVVFFYCKGGFTFHDSNTLLFDKAASEDLEEKQRVVGVGEPVREDYWYYDVASDGYYYEQNGAKGWRRRMPNSAMQRIKEQVL</sequence>
<protein>
    <submittedName>
        <fullName evidence="2">WWE domain-containing protein</fullName>
    </submittedName>
</protein>
<dbReference type="Proteomes" id="UP000095283">
    <property type="component" value="Unplaced"/>
</dbReference>
<accession>A0A1I7X2C3</accession>
<evidence type="ECO:0000313" key="1">
    <source>
        <dbReference type="Proteomes" id="UP000095283"/>
    </source>
</evidence>
<proteinExistence type="predicted"/>
<organism evidence="1 2">
    <name type="scientific">Heterorhabditis bacteriophora</name>
    <name type="common">Entomopathogenic nematode worm</name>
    <dbReference type="NCBI Taxonomy" id="37862"/>
    <lineage>
        <taxon>Eukaryota</taxon>
        <taxon>Metazoa</taxon>
        <taxon>Ecdysozoa</taxon>
        <taxon>Nematoda</taxon>
        <taxon>Chromadorea</taxon>
        <taxon>Rhabditida</taxon>
        <taxon>Rhabditina</taxon>
        <taxon>Rhabditomorpha</taxon>
        <taxon>Strongyloidea</taxon>
        <taxon>Heterorhabditidae</taxon>
        <taxon>Heterorhabditis</taxon>
    </lineage>
</organism>
<dbReference type="WBParaSite" id="Hba_11611">
    <property type="protein sequence ID" value="Hba_11611"/>
    <property type="gene ID" value="Hba_11611"/>
</dbReference>
<evidence type="ECO:0000313" key="2">
    <source>
        <dbReference type="WBParaSite" id="Hba_11611"/>
    </source>
</evidence>
<dbReference type="AlphaFoldDB" id="A0A1I7X2C3"/>
<reference evidence="2" key="1">
    <citation type="submission" date="2016-11" db="UniProtKB">
        <authorList>
            <consortium name="WormBaseParasite"/>
        </authorList>
    </citation>
    <scope>IDENTIFICATION</scope>
</reference>
<keyword evidence="1" id="KW-1185">Reference proteome</keyword>
<name>A0A1I7X2C3_HETBA</name>